<comment type="caution">
    <text evidence="1">The sequence shown here is derived from an EMBL/GenBank/DDBJ whole genome shotgun (WGS) entry which is preliminary data.</text>
</comment>
<name>A0A5C5FKM8_9BASI</name>
<evidence type="ECO:0000313" key="2">
    <source>
        <dbReference type="Proteomes" id="UP000311382"/>
    </source>
</evidence>
<keyword evidence="2" id="KW-1185">Reference proteome</keyword>
<accession>A0A5C5FKM8</accession>
<reference evidence="1 2" key="1">
    <citation type="submission" date="2019-03" db="EMBL/GenBank/DDBJ databases">
        <title>Rhodosporidium diobovatum UCD-FST 08-225 genome sequencing, assembly, and annotation.</title>
        <authorList>
            <person name="Fakankun I.U."/>
            <person name="Fristensky B."/>
            <person name="Levin D.B."/>
        </authorList>
    </citation>
    <scope>NUCLEOTIDE SEQUENCE [LARGE SCALE GENOMIC DNA]</scope>
    <source>
        <strain evidence="1 2">UCD-FST 08-225</strain>
    </source>
</reference>
<sequence length="183" mass="20488">MYSCNVRLKALKRRVKYDRGRRARWALPGQHPQGHDDGTQGLVDRVAALSPSFFDDTLVDGELNFAYRLLDAKNEALVEAQVISASSKMSIDFLCAPVDENTAVTEALLDADIVVEVLYTQGVEEGTINLEEDEEEDEQAVDVVSAVQAAWTDSYWALKANMRELRRAAEDSKQQTVLDRYFG</sequence>
<dbReference type="Proteomes" id="UP000311382">
    <property type="component" value="Unassembled WGS sequence"/>
</dbReference>
<dbReference type="AlphaFoldDB" id="A0A5C5FKM8"/>
<evidence type="ECO:0000313" key="1">
    <source>
        <dbReference type="EMBL" id="TNY17403.1"/>
    </source>
</evidence>
<protein>
    <submittedName>
        <fullName evidence="1">Uncharacterized protein</fullName>
    </submittedName>
</protein>
<gene>
    <name evidence="1" type="ORF">DMC30DRAFT_405937</name>
</gene>
<dbReference type="EMBL" id="SOZI01000207">
    <property type="protein sequence ID" value="TNY17403.1"/>
    <property type="molecule type" value="Genomic_DNA"/>
</dbReference>
<proteinExistence type="predicted"/>
<organism evidence="1 2">
    <name type="scientific">Rhodotorula diobovata</name>
    <dbReference type="NCBI Taxonomy" id="5288"/>
    <lineage>
        <taxon>Eukaryota</taxon>
        <taxon>Fungi</taxon>
        <taxon>Dikarya</taxon>
        <taxon>Basidiomycota</taxon>
        <taxon>Pucciniomycotina</taxon>
        <taxon>Microbotryomycetes</taxon>
        <taxon>Sporidiobolales</taxon>
        <taxon>Sporidiobolaceae</taxon>
        <taxon>Rhodotorula</taxon>
    </lineage>
</organism>